<dbReference type="OrthoDB" id="4319333at2759"/>
<dbReference type="EMBL" id="LXJU01000017">
    <property type="protein sequence ID" value="OGE50477.1"/>
    <property type="molecule type" value="Genomic_DNA"/>
</dbReference>
<name>A0A1F5LBL0_PENAI</name>
<evidence type="ECO:0000313" key="2">
    <source>
        <dbReference type="EMBL" id="OGE50477.1"/>
    </source>
</evidence>
<evidence type="ECO:0000313" key="3">
    <source>
        <dbReference type="Proteomes" id="UP000177622"/>
    </source>
</evidence>
<proteinExistence type="predicted"/>
<dbReference type="RefSeq" id="XP_022485925.1">
    <property type="nucleotide sequence ID" value="XM_022634338.1"/>
</dbReference>
<feature type="chain" id="PRO_5009519441" description="Apple domain-containing protein" evidence="1">
    <location>
        <begin position="25"/>
        <end position="159"/>
    </location>
</feature>
<sequence length="159" mass="17351">MVKIFNLLLVCGTQFLDGFPSTQAQGLTEQGSGVAGARFGQGSGSRGGLGRGCCCYEEPEPPSIPERKICENDTQLDEQQTITSGDRTYRIWCNAIKHGENDLGHDIVVKSIDECIELCNKQVTCVRAITTKDETLCYLRSHGNNLIPDSPGYISAHLE</sequence>
<evidence type="ECO:0008006" key="4">
    <source>
        <dbReference type="Google" id="ProtNLM"/>
    </source>
</evidence>
<feature type="signal peptide" evidence="1">
    <location>
        <begin position="1"/>
        <end position="24"/>
    </location>
</feature>
<gene>
    <name evidence="2" type="ORF">PENARI_c017G06267</name>
</gene>
<keyword evidence="1" id="KW-0732">Signal</keyword>
<dbReference type="AlphaFoldDB" id="A0A1F5LBL0"/>
<comment type="caution">
    <text evidence="2">The sequence shown here is derived from an EMBL/GenBank/DDBJ whole genome shotgun (WGS) entry which is preliminary data.</text>
</comment>
<accession>A0A1F5LBL0</accession>
<keyword evidence="3" id="KW-1185">Reference proteome</keyword>
<dbReference type="GeneID" id="34579072"/>
<dbReference type="Proteomes" id="UP000177622">
    <property type="component" value="Unassembled WGS sequence"/>
</dbReference>
<evidence type="ECO:0000256" key="1">
    <source>
        <dbReference type="SAM" id="SignalP"/>
    </source>
</evidence>
<protein>
    <recommendedName>
        <fullName evidence="4">Apple domain-containing protein</fullName>
    </recommendedName>
</protein>
<reference evidence="2 3" key="1">
    <citation type="journal article" date="2016" name="Sci. Rep.">
        <title>Penicillium arizonense, a new, genome sequenced fungal species, reveals a high chemical diversity in secreted metabolites.</title>
        <authorList>
            <person name="Grijseels S."/>
            <person name="Nielsen J.C."/>
            <person name="Randelovic M."/>
            <person name="Nielsen J."/>
            <person name="Nielsen K.F."/>
            <person name="Workman M."/>
            <person name="Frisvad J.C."/>
        </authorList>
    </citation>
    <scope>NUCLEOTIDE SEQUENCE [LARGE SCALE GENOMIC DNA]</scope>
    <source>
        <strain evidence="2 3">CBS 141311</strain>
    </source>
</reference>
<organism evidence="2 3">
    <name type="scientific">Penicillium arizonense</name>
    <dbReference type="NCBI Taxonomy" id="1835702"/>
    <lineage>
        <taxon>Eukaryota</taxon>
        <taxon>Fungi</taxon>
        <taxon>Dikarya</taxon>
        <taxon>Ascomycota</taxon>
        <taxon>Pezizomycotina</taxon>
        <taxon>Eurotiomycetes</taxon>
        <taxon>Eurotiomycetidae</taxon>
        <taxon>Eurotiales</taxon>
        <taxon>Aspergillaceae</taxon>
        <taxon>Penicillium</taxon>
    </lineage>
</organism>